<name>A0A0G2Z5S0_9BACT</name>
<dbReference type="InterPro" id="IPR036593">
    <property type="entry name" value="CPE0013-like_sf"/>
</dbReference>
<dbReference type="KEGG" id="kpf:IX53_02745"/>
<gene>
    <name evidence="1" type="ORF">IX53_02745</name>
</gene>
<dbReference type="PANTHER" id="PTHR39450:SF1">
    <property type="entry name" value="DUF1667 DOMAIN-CONTAINING PROTEIN"/>
    <property type="match status" value="1"/>
</dbReference>
<dbReference type="OrthoDB" id="9811531at2"/>
<dbReference type="Gene3D" id="3.10.530.10">
    <property type="entry name" value="CPE0013-like"/>
    <property type="match status" value="1"/>
</dbReference>
<dbReference type="Pfam" id="PF07892">
    <property type="entry name" value="DUF1667"/>
    <property type="match status" value="1"/>
</dbReference>
<dbReference type="InterPro" id="IPR012460">
    <property type="entry name" value="DUF1667"/>
</dbReference>
<evidence type="ECO:0000313" key="2">
    <source>
        <dbReference type="Proteomes" id="UP000035159"/>
    </source>
</evidence>
<dbReference type="PANTHER" id="PTHR39450">
    <property type="entry name" value="MOLYBDOPTERIN OXIDOREDUCTASE, 4FE-4S CLUSTER-BINDING SUBUNIT"/>
    <property type="match status" value="1"/>
</dbReference>
<accession>A0A0G2Z5S0</accession>
<dbReference type="AlphaFoldDB" id="A0A0G2Z5S0"/>
<sequence>MKGHITCTVCPVGCKILVTTGENGDHEISGNRCLRGKQYAIDELFSPRRILTTSVKVLFGDTPLVSVKTDSPVEKSRIFEIMEKIKKISVQAPVNVGDVLIQNIDGKGTSLIATRNVEKIDSPLENY</sequence>
<organism evidence="1 2">
    <name type="scientific">Kosmotoga pacifica</name>
    <dbReference type="NCBI Taxonomy" id="1330330"/>
    <lineage>
        <taxon>Bacteria</taxon>
        <taxon>Thermotogati</taxon>
        <taxon>Thermotogota</taxon>
        <taxon>Thermotogae</taxon>
        <taxon>Kosmotogales</taxon>
        <taxon>Kosmotogaceae</taxon>
        <taxon>Kosmotoga</taxon>
    </lineage>
</organism>
<dbReference type="SUPFAM" id="SSF160148">
    <property type="entry name" value="CPE0013-like"/>
    <property type="match status" value="1"/>
</dbReference>
<dbReference type="PATRIC" id="fig|1330330.3.peg.552"/>
<dbReference type="Proteomes" id="UP000035159">
    <property type="component" value="Chromosome"/>
</dbReference>
<dbReference type="STRING" id="1330330.IX53_02745"/>
<proteinExistence type="predicted"/>
<evidence type="ECO:0000313" key="1">
    <source>
        <dbReference type="EMBL" id="AKI96917.1"/>
    </source>
</evidence>
<keyword evidence="2" id="KW-1185">Reference proteome</keyword>
<protein>
    <submittedName>
        <fullName evidence="1">Molybdopterin oxidoreductase</fullName>
    </submittedName>
</protein>
<dbReference type="EMBL" id="CP011232">
    <property type="protein sequence ID" value="AKI96917.1"/>
    <property type="molecule type" value="Genomic_DNA"/>
</dbReference>
<dbReference type="RefSeq" id="WP_047754052.1">
    <property type="nucleotide sequence ID" value="NZ_CAJUHA010000019.1"/>
</dbReference>
<reference evidence="1 2" key="1">
    <citation type="submission" date="2015-04" db="EMBL/GenBank/DDBJ databases">
        <title>Complete Genome Sequence of Kosmotoga pacifica SLHLJ1.</title>
        <authorList>
            <person name="Jiang L.J."/>
            <person name="Shao Z.Z."/>
            <person name="Jebbar M."/>
        </authorList>
    </citation>
    <scope>NUCLEOTIDE SEQUENCE [LARGE SCALE GENOMIC DNA]</scope>
    <source>
        <strain evidence="1 2">SLHLJ1</strain>
    </source>
</reference>